<dbReference type="Proteomes" id="UP001500235">
    <property type="component" value="Unassembled WGS sequence"/>
</dbReference>
<accession>A0ABP7T2F2</accession>
<protein>
    <recommendedName>
        <fullName evidence="4">DUF805 domain-containing protein</fullName>
    </recommendedName>
</protein>
<feature type="transmembrane region" description="Helical" evidence="1">
    <location>
        <begin position="44"/>
        <end position="61"/>
    </location>
</feature>
<keyword evidence="1" id="KW-1133">Transmembrane helix</keyword>
<comment type="caution">
    <text evidence="2">The sequence shown here is derived from an EMBL/GenBank/DDBJ whole genome shotgun (WGS) entry which is preliminary data.</text>
</comment>
<feature type="transmembrane region" description="Helical" evidence="1">
    <location>
        <begin position="103"/>
        <end position="124"/>
    </location>
</feature>
<dbReference type="Pfam" id="PF05656">
    <property type="entry name" value="DUF805"/>
    <property type="match status" value="1"/>
</dbReference>
<proteinExistence type="predicted"/>
<evidence type="ECO:0008006" key="4">
    <source>
        <dbReference type="Google" id="ProtNLM"/>
    </source>
</evidence>
<evidence type="ECO:0000313" key="3">
    <source>
        <dbReference type="Proteomes" id="UP001500235"/>
    </source>
</evidence>
<keyword evidence="1" id="KW-0812">Transmembrane</keyword>
<feature type="transmembrane region" description="Helical" evidence="1">
    <location>
        <begin position="130"/>
        <end position="154"/>
    </location>
</feature>
<sequence>MRRDCALLAFATHQGESFMSPIDYALTPFRKFATFSGRARRSEFWWFYLLTIIGSVVANLIDATISGGDASPPYVSLLWTLITFIPLLAAMARRFHDRDMTGLWVLAPVLGGIGLGVLMVTGFASGGGGGMASIGIGVLLLLALFVFMLVVMALPGTNGPNRFGDDPKASEHGHAAAY</sequence>
<dbReference type="InterPro" id="IPR008523">
    <property type="entry name" value="DUF805"/>
</dbReference>
<dbReference type="EMBL" id="BAABBQ010000001">
    <property type="protein sequence ID" value="GAA4019988.1"/>
    <property type="molecule type" value="Genomic_DNA"/>
</dbReference>
<reference evidence="3" key="1">
    <citation type="journal article" date="2019" name="Int. J. Syst. Evol. Microbiol.">
        <title>The Global Catalogue of Microorganisms (GCM) 10K type strain sequencing project: providing services to taxonomists for standard genome sequencing and annotation.</title>
        <authorList>
            <consortium name="The Broad Institute Genomics Platform"/>
            <consortium name="The Broad Institute Genome Sequencing Center for Infectious Disease"/>
            <person name="Wu L."/>
            <person name="Ma J."/>
        </authorList>
    </citation>
    <scope>NUCLEOTIDE SEQUENCE [LARGE SCALE GENOMIC DNA]</scope>
    <source>
        <strain evidence="3">JCM 17563</strain>
    </source>
</reference>
<dbReference type="PANTHER" id="PTHR34980">
    <property type="entry name" value="INNER MEMBRANE PROTEIN-RELATED-RELATED"/>
    <property type="match status" value="1"/>
</dbReference>
<keyword evidence="1" id="KW-0472">Membrane</keyword>
<dbReference type="PANTHER" id="PTHR34980:SF2">
    <property type="entry name" value="INNER MEMBRANE PROTEIN YHAH-RELATED"/>
    <property type="match status" value="1"/>
</dbReference>
<name>A0ABP7T2F2_9SPHN</name>
<evidence type="ECO:0000256" key="1">
    <source>
        <dbReference type="SAM" id="Phobius"/>
    </source>
</evidence>
<organism evidence="2 3">
    <name type="scientific">Sphingomonas swuensis</name>
    <dbReference type="NCBI Taxonomy" id="977800"/>
    <lineage>
        <taxon>Bacteria</taxon>
        <taxon>Pseudomonadati</taxon>
        <taxon>Pseudomonadota</taxon>
        <taxon>Alphaproteobacteria</taxon>
        <taxon>Sphingomonadales</taxon>
        <taxon>Sphingomonadaceae</taxon>
        <taxon>Sphingomonas</taxon>
    </lineage>
</organism>
<evidence type="ECO:0000313" key="2">
    <source>
        <dbReference type="EMBL" id="GAA4019988.1"/>
    </source>
</evidence>
<feature type="transmembrane region" description="Helical" evidence="1">
    <location>
        <begin position="73"/>
        <end position="91"/>
    </location>
</feature>
<gene>
    <name evidence="2" type="ORF">GCM10022280_20200</name>
</gene>
<keyword evidence="3" id="KW-1185">Reference proteome</keyword>